<evidence type="ECO:0000259" key="1">
    <source>
        <dbReference type="PROSITE" id="PS51379"/>
    </source>
</evidence>
<proteinExistence type="predicted"/>
<gene>
    <name evidence="2" type="ORF">I7X39_03330</name>
</gene>
<dbReference type="EMBL" id="JAEDAK010000002">
    <property type="protein sequence ID" value="MBH9575930.1"/>
    <property type="molecule type" value="Genomic_DNA"/>
</dbReference>
<reference evidence="2" key="1">
    <citation type="submission" date="2020-12" db="EMBL/GenBank/DDBJ databases">
        <title>The genome sequence of Inhella sp. 1Y17.</title>
        <authorList>
            <person name="Liu Y."/>
        </authorList>
    </citation>
    <scope>NUCLEOTIDE SEQUENCE</scope>
    <source>
        <strain evidence="2">1Y17</strain>
    </source>
</reference>
<dbReference type="AlphaFoldDB" id="A0A931NGY3"/>
<dbReference type="Proteomes" id="UP000613266">
    <property type="component" value="Unassembled WGS sequence"/>
</dbReference>
<dbReference type="PROSITE" id="PS51379">
    <property type="entry name" value="4FE4S_FER_2"/>
    <property type="match status" value="1"/>
</dbReference>
<keyword evidence="3" id="KW-1185">Reference proteome</keyword>
<organism evidence="2 3">
    <name type="scientific">Inhella proteolytica</name>
    <dbReference type="NCBI Taxonomy" id="2795029"/>
    <lineage>
        <taxon>Bacteria</taxon>
        <taxon>Pseudomonadati</taxon>
        <taxon>Pseudomonadota</taxon>
        <taxon>Betaproteobacteria</taxon>
        <taxon>Burkholderiales</taxon>
        <taxon>Sphaerotilaceae</taxon>
        <taxon>Inhella</taxon>
    </lineage>
</organism>
<evidence type="ECO:0000313" key="2">
    <source>
        <dbReference type="EMBL" id="MBH9575930.1"/>
    </source>
</evidence>
<dbReference type="InterPro" id="IPR017896">
    <property type="entry name" value="4Fe4S_Fe-S-bd"/>
</dbReference>
<protein>
    <recommendedName>
        <fullName evidence="1">4Fe-4S ferredoxin-type domain-containing protein</fullName>
    </recommendedName>
</protein>
<sequence length="120" mass="12845">MPGPTRWIRIEAAAPPKPAVGAPCNGCGQCCLAEPCPLGVLASRRRHGECAALEWEPTQMRYRCGLLRAPLAHLLGRPTKQAHALDGPLRALARRWIAAGSGCDAELETLHPNEQKAPPA</sequence>
<comment type="caution">
    <text evidence="2">The sequence shown here is derived from an EMBL/GenBank/DDBJ whole genome shotgun (WGS) entry which is preliminary data.</text>
</comment>
<dbReference type="RefSeq" id="WP_198109551.1">
    <property type="nucleotide sequence ID" value="NZ_JAEDAK010000002.1"/>
</dbReference>
<feature type="domain" description="4Fe-4S ferredoxin-type" evidence="1">
    <location>
        <begin position="16"/>
        <end position="46"/>
    </location>
</feature>
<evidence type="ECO:0000313" key="3">
    <source>
        <dbReference type="Proteomes" id="UP000613266"/>
    </source>
</evidence>
<name>A0A931NGY3_9BURK</name>
<accession>A0A931NGY3</accession>